<keyword evidence="1" id="KW-1133">Transmembrane helix</keyword>
<name>A0A1G2KSW3_9BACT</name>
<dbReference type="AlphaFoldDB" id="A0A1G2KSW3"/>
<sequence>MQRYTRRILFYSFATIFIIATPVVVLYSTGLVLDFQARRLNKTGGFFVKTNETGIRVSVNGVQKTETSFFGRGALVNNLDPGTVAVEVAKDGFATWKKSLEVKEQVIQEFSSILLIPQKIEFTTIATTTRQGSLAAPKALLPSPNGNILLDVTKEKGLTQLWLIAPASAARPLNIALPAGQEFASAEWNSAGDALFMEILLGKNKQWSILHSDGRNEVVINYKSRLPIEEATSTASQPKFIDGASITQISQAAGNEDFFYIFDRTDKNVYRWQQSKNSAAKILSDIHSFRTFNDKIVFVTSSGFIGLADLTGEKIEMLNRPELFLNDTPCRIFQDENGEIAIIDSAGGLYFENLDTRSSRVLEGNFTNILFAPDDDKLGFLQGDALGLILVKDEKRQPFGKTFENRRLIDAGTPIHNFIWFNKKSTHLILTTKSGVFITEADVRFGSNTITLATGQYLIAANPNNPNSFYLSNGLTVQSFTLE</sequence>
<gene>
    <name evidence="2" type="ORF">A3C12_02050</name>
</gene>
<organism evidence="2 3">
    <name type="scientific">Candidatus Sungbacteria bacterium RIFCSPHIGHO2_02_FULL_49_20</name>
    <dbReference type="NCBI Taxonomy" id="1802272"/>
    <lineage>
        <taxon>Bacteria</taxon>
        <taxon>Candidatus Sungiibacteriota</taxon>
    </lineage>
</organism>
<reference evidence="2 3" key="1">
    <citation type="journal article" date="2016" name="Nat. Commun.">
        <title>Thousands of microbial genomes shed light on interconnected biogeochemical processes in an aquifer system.</title>
        <authorList>
            <person name="Anantharaman K."/>
            <person name="Brown C.T."/>
            <person name="Hug L.A."/>
            <person name="Sharon I."/>
            <person name="Castelle C.J."/>
            <person name="Probst A.J."/>
            <person name="Thomas B.C."/>
            <person name="Singh A."/>
            <person name="Wilkins M.J."/>
            <person name="Karaoz U."/>
            <person name="Brodie E.L."/>
            <person name="Williams K.H."/>
            <person name="Hubbard S.S."/>
            <person name="Banfield J.F."/>
        </authorList>
    </citation>
    <scope>NUCLEOTIDE SEQUENCE [LARGE SCALE GENOMIC DNA]</scope>
</reference>
<protein>
    <recommendedName>
        <fullName evidence="4">PEGA domain-containing protein</fullName>
    </recommendedName>
</protein>
<keyword evidence="1" id="KW-0812">Transmembrane</keyword>
<keyword evidence="1" id="KW-0472">Membrane</keyword>
<dbReference type="Proteomes" id="UP000178710">
    <property type="component" value="Unassembled WGS sequence"/>
</dbReference>
<dbReference type="EMBL" id="MHQK01000001">
    <property type="protein sequence ID" value="OHA02413.1"/>
    <property type="molecule type" value="Genomic_DNA"/>
</dbReference>
<comment type="caution">
    <text evidence="2">The sequence shown here is derived from an EMBL/GenBank/DDBJ whole genome shotgun (WGS) entry which is preliminary data.</text>
</comment>
<accession>A0A1G2KSW3</accession>
<proteinExistence type="predicted"/>
<evidence type="ECO:0008006" key="4">
    <source>
        <dbReference type="Google" id="ProtNLM"/>
    </source>
</evidence>
<dbReference type="SUPFAM" id="SSF101898">
    <property type="entry name" value="NHL repeat"/>
    <property type="match status" value="1"/>
</dbReference>
<feature type="transmembrane region" description="Helical" evidence="1">
    <location>
        <begin position="9"/>
        <end position="33"/>
    </location>
</feature>
<evidence type="ECO:0000313" key="3">
    <source>
        <dbReference type="Proteomes" id="UP000178710"/>
    </source>
</evidence>
<evidence type="ECO:0000313" key="2">
    <source>
        <dbReference type="EMBL" id="OHA02413.1"/>
    </source>
</evidence>
<evidence type="ECO:0000256" key="1">
    <source>
        <dbReference type="SAM" id="Phobius"/>
    </source>
</evidence>